<evidence type="ECO:0000313" key="2">
    <source>
        <dbReference type="Proteomes" id="UP000264006"/>
    </source>
</evidence>
<dbReference type="AlphaFoldDB" id="A0A346Y3P4"/>
<proteinExistence type="predicted"/>
<dbReference type="InterPro" id="IPR015943">
    <property type="entry name" value="WD40/YVTN_repeat-like_dom_sf"/>
</dbReference>
<sequence length="789" mass="81853">MYLLTRRLRPGAVALAVTIVVALLGPLPAFAGPLPGGSAAGSSQGDFSSPGAGPTVAGLEWAVQHPQLGRDGSHATQVIRDSEGHVVLNAHESQPDGTTVDVLVAIDADDGSVAWQLDNMDSGCLPVASDDGFVYAFTTGGAGHTVADLPGILEIDAADGSVVRAWEGPVTNTPGDVPDDGNPACLGGDLDSGHLVLAGDMLMFNQRRNFDRWLVGIDLSGADMTMAWETYFDGWEGSFFPRLVVAPDEASFYFPFRLGFDTDTPNLLGVFDVATGATLSTIEVGDVAQVVALDGGIVVHDDAFPETVTRYDRSGDDLVEDWSVVYERDDTADQAGLGYWVDRLALADDVIVTVEPSGDSVFAISLETGQPVWTHDPTPSFLNTGEPKVDAKGTVWYSAFGFGLSAVDSRTGDLVTTTGDDPDAFFGDFRGERIAPITDDGRVIMVNTAFSVPASGVGLQLAAVSQGTARLDAETPDDVAIQICQLLFPTDDTAGGIVLARNDVFADALAGAPLAGDDACILYTDGGPDIPLDTDTRAEIDRALPDGGRVNILGSENAVSAAVEQELRDAGYEVVRFGGASRVETAVEIAVEVLRQHPGTTEALLATGNNFPDSVLGGAFGGAVGQPILLTVGDDLHPATAQLLADENITSTVALGGSAVVPDAAVNQAPGGRRLAGANRFETGALIASDLWPEVIGTPDPATREFIVVDLSNSRDGDAWTYALASAPLAVRRGAPQLGVEPTRLPQETQDFLDAIGFTTPPGLTVVGGVAVVSEAVVTQIEEGTGSGG</sequence>
<dbReference type="RefSeq" id="WP_164710888.1">
    <property type="nucleotide sequence ID" value="NZ_CP031165.1"/>
</dbReference>
<dbReference type="EMBL" id="CP031165">
    <property type="protein sequence ID" value="AXV09091.1"/>
    <property type="molecule type" value="Genomic_DNA"/>
</dbReference>
<dbReference type="InterPro" id="IPR007253">
    <property type="entry name" value="Cell_wall-bd_2"/>
</dbReference>
<evidence type="ECO:0000313" key="1">
    <source>
        <dbReference type="EMBL" id="AXV09091.1"/>
    </source>
</evidence>
<name>A0A346Y3P4_9ACTN</name>
<reference evidence="1 2" key="1">
    <citation type="submission" date="2018-09" db="EMBL/GenBank/DDBJ databases">
        <title>Complete genome sequence of Euzebya sp. DY32-46 isolated from seawater of Pacific Ocean.</title>
        <authorList>
            <person name="Xu L."/>
            <person name="Wu Y.-H."/>
            <person name="Xu X.-W."/>
        </authorList>
    </citation>
    <scope>NUCLEOTIDE SEQUENCE [LARGE SCALE GENOMIC DNA]</scope>
    <source>
        <strain evidence="1 2">DY32-46</strain>
    </source>
</reference>
<organism evidence="1 2">
    <name type="scientific">Euzebya pacifica</name>
    <dbReference type="NCBI Taxonomy" id="1608957"/>
    <lineage>
        <taxon>Bacteria</taxon>
        <taxon>Bacillati</taxon>
        <taxon>Actinomycetota</taxon>
        <taxon>Nitriliruptoria</taxon>
        <taxon>Euzebyales</taxon>
    </lineage>
</organism>
<dbReference type="Gene3D" id="2.130.10.10">
    <property type="entry name" value="YVTN repeat-like/Quinoprotein amine dehydrogenase"/>
    <property type="match status" value="1"/>
</dbReference>
<keyword evidence="2" id="KW-1185">Reference proteome</keyword>
<dbReference type="InterPro" id="IPR051922">
    <property type="entry name" value="Bact_Sporulation_Assoc"/>
</dbReference>
<dbReference type="PANTHER" id="PTHR30032">
    <property type="entry name" value="N-ACETYLMURAMOYL-L-ALANINE AMIDASE-RELATED"/>
    <property type="match status" value="1"/>
</dbReference>
<dbReference type="Proteomes" id="UP000264006">
    <property type="component" value="Chromosome"/>
</dbReference>
<dbReference type="PANTHER" id="PTHR30032:SF8">
    <property type="entry name" value="GERMINATION-SPECIFIC N-ACETYLMURAMOYL-L-ALANINE AMIDASE"/>
    <property type="match status" value="1"/>
</dbReference>
<dbReference type="Pfam" id="PF04122">
    <property type="entry name" value="CW_binding_2"/>
    <property type="match status" value="3"/>
</dbReference>
<accession>A0A346Y3P4</accession>
<protein>
    <submittedName>
        <fullName evidence="1">Cell wall-binding domain</fullName>
    </submittedName>
</protein>
<dbReference type="KEGG" id="euz:DVS28_a4426"/>
<dbReference type="SUPFAM" id="SSF50998">
    <property type="entry name" value="Quinoprotein alcohol dehydrogenase-like"/>
    <property type="match status" value="2"/>
</dbReference>
<gene>
    <name evidence="1" type="ORF">DVS28_a4426</name>
</gene>
<dbReference type="InterPro" id="IPR011047">
    <property type="entry name" value="Quinoprotein_ADH-like_sf"/>
</dbReference>